<feature type="domain" description="Reverse transcriptase" evidence="1">
    <location>
        <begin position="61"/>
        <end position="143"/>
    </location>
</feature>
<evidence type="ECO:0000313" key="3">
    <source>
        <dbReference type="Proteomes" id="UP000265520"/>
    </source>
</evidence>
<feature type="non-terminal residue" evidence="2">
    <location>
        <position position="1"/>
    </location>
</feature>
<dbReference type="InterPro" id="IPR052343">
    <property type="entry name" value="Retrotransposon-Effector_Assoc"/>
</dbReference>
<comment type="caution">
    <text evidence="2">The sequence shown here is derived from an EMBL/GenBank/DDBJ whole genome shotgun (WGS) entry which is preliminary data.</text>
</comment>
<name>A0A392NBR4_9FABA</name>
<evidence type="ECO:0000313" key="2">
    <source>
        <dbReference type="EMBL" id="MCH97122.1"/>
    </source>
</evidence>
<dbReference type="Proteomes" id="UP000265520">
    <property type="component" value="Unassembled WGS sequence"/>
</dbReference>
<dbReference type="PANTHER" id="PTHR46890:SF48">
    <property type="entry name" value="RNA-DIRECTED DNA POLYMERASE"/>
    <property type="match status" value="1"/>
</dbReference>
<dbReference type="InterPro" id="IPR000477">
    <property type="entry name" value="RT_dom"/>
</dbReference>
<dbReference type="Pfam" id="PF00078">
    <property type="entry name" value="RVT_1"/>
    <property type="match status" value="1"/>
</dbReference>
<dbReference type="EMBL" id="LXQA010034137">
    <property type="protein sequence ID" value="MCH97122.1"/>
    <property type="molecule type" value="Genomic_DNA"/>
</dbReference>
<reference evidence="2 3" key="1">
    <citation type="journal article" date="2018" name="Front. Plant Sci.">
        <title>Red Clover (Trifolium pratense) and Zigzag Clover (T. medium) - A Picture of Genomic Similarities and Differences.</title>
        <authorList>
            <person name="Dluhosova J."/>
            <person name="Istvanek J."/>
            <person name="Nedelnik J."/>
            <person name="Repkova J."/>
        </authorList>
    </citation>
    <scope>NUCLEOTIDE SEQUENCE [LARGE SCALE GENOMIC DNA]</scope>
    <source>
        <strain evidence="3">cv. 10/8</strain>
        <tissue evidence="2">Leaf</tissue>
    </source>
</reference>
<protein>
    <submittedName>
        <fullName evidence="2">Cytochrome P450</fullName>
    </submittedName>
</protein>
<keyword evidence="3" id="KW-1185">Reference proteome</keyword>
<evidence type="ECO:0000259" key="1">
    <source>
        <dbReference type="Pfam" id="PF00078"/>
    </source>
</evidence>
<dbReference type="PANTHER" id="PTHR46890">
    <property type="entry name" value="NON-LTR RETROLELEMENT REVERSE TRANSCRIPTASE-LIKE PROTEIN-RELATED"/>
    <property type="match status" value="1"/>
</dbReference>
<sequence length="154" mass="17867">EVKQAVWECDSLKSPGLDGVNFGFIKEFWMDVKSDFMRFLLEFYSNSQLVKGSNCTFIVLISKVISNTQFAFVEGRQILDGNLIANEVVDDAKKRKKELLLFKVDFEKAYDSVEWGYLDSVMGNMGFSDKWRRWIMTCVRSDKCRCSTNEFEMG</sequence>
<dbReference type="AlphaFoldDB" id="A0A392NBR4"/>
<organism evidence="2 3">
    <name type="scientific">Trifolium medium</name>
    <dbReference type="NCBI Taxonomy" id="97028"/>
    <lineage>
        <taxon>Eukaryota</taxon>
        <taxon>Viridiplantae</taxon>
        <taxon>Streptophyta</taxon>
        <taxon>Embryophyta</taxon>
        <taxon>Tracheophyta</taxon>
        <taxon>Spermatophyta</taxon>
        <taxon>Magnoliopsida</taxon>
        <taxon>eudicotyledons</taxon>
        <taxon>Gunneridae</taxon>
        <taxon>Pentapetalae</taxon>
        <taxon>rosids</taxon>
        <taxon>fabids</taxon>
        <taxon>Fabales</taxon>
        <taxon>Fabaceae</taxon>
        <taxon>Papilionoideae</taxon>
        <taxon>50 kb inversion clade</taxon>
        <taxon>NPAAA clade</taxon>
        <taxon>Hologalegina</taxon>
        <taxon>IRL clade</taxon>
        <taxon>Trifolieae</taxon>
        <taxon>Trifolium</taxon>
    </lineage>
</organism>
<proteinExistence type="predicted"/>
<accession>A0A392NBR4</accession>